<dbReference type="PANTHER" id="PTHR37298">
    <property type="entry name" value="UPF0111 PROTEIN YKAA"/>
    <property type="match status" value="1"/>
</dbReference>
<dbReference type="Proteomes" id="UP000245678">
    <property type="component" value="Unassembled WGS sequence"/>
</dbReference>
<evidence type="ECO:0000256" key="1">
    <source>
        <dbReference type="ARBA" id="ARBA00008591"/>
    </source>
</evidence>
<dbReference type="EMBL" id="QGHA01000001">
    <property type="protein sequence ID" value="PWK79727.1"/>
    <property type="molecule type" value="Genomic_DNA"/>
</dbReference>
<keyword evidence="3" id="KW-1185">Reference proteome</keyword>
<accession>A0A316HH79</accession>
<dbReference type="InterPro" id="IPR038078">
    <property type="entry name" value="PhoU-like_sf"/>
</dbReference>
<dbReference type="PANTHER" id="PTHR37298:SF1">
    <property type="entry name" value="UPF0111 PROTEIN YKAA"/>
    <property type="match status" value="1"/>
</dbReference>
<dbReference type="InterPro" id="IPR052912">
    <property type="entry name" value="UPF0111_domain"/>
</dbReference>
<dbReference type="Pfam" id="PF01865">
    <property type="entry name" value="PhoU_div"/>
    <property type="match status" value="1"/>
</dbReference>
<dbReference type="AlphaFoldDB" id="A0A316HH79"/>
<evidence type="ECO:0000313" key="3">
    <source>
        <dbReference type="Proteomes" id="UP000245678"/>
    </source>
</evidence>
<dbReference type="RefSeq" id="WP_109605579.1">
    <property type="nucleotide sequence ID" value="NZ_QGHA01000001.1"/>
</dbReference>
<gene>
    <name evidence="2" type="ORF">LX99_00187</name>
</gene>
<name>A0A316HH79_9SPHI</name>
<comment type="caution">
    <text evidence="2">The sequence shown here is derived from an EMBL/GenBank/DDBJ whole genome shotgun (WGS) entry which is preliminary data.</text>
</comment>
<reference evidence="2 3" key="1">
    <citation type="submission" date="2018-05" db="EMBL/GenBank/DDBJ databases">
        <title>Genomic Encyclopedia of Archaeal and Bacterial Type Strains, Phase II (KMG-II): from individual species to whole genera.</title>
        <authorList>
            <person name="Goeker M."/>
        </authorList>
    </citation>
    <scope>NUCLEOTIDE SEQUENCE [LARGE SCALE GENOMIC DNA]</scope>
    <source>
        <strain evidence="2 3">DSM 19975</strain>
    </source>
</reference>
<sequence length="215" mass="24163">MKSSNSKSIFPSSNQLFYDLFNDATANVTEMARLLDEAVNAPTSYEQKFNFAHIDKLKFKSYEITHRVFNESGRMLISPFGRKDMCDLASAIDDVADSITIAARRINLYNVPEITQPIINLAALIFKTSTELERAVNMMNELSRSAEIFEICANIKRIEADADRVYNTAFADLLSNQTDAIELIKYTDVFVAMETATDACEDVTLIIESILIKMG</sequence>
<dbReference type="Gene3D" id="1.20.58.220">
    <property type="entry name" value="Phosphate transport system protein phou homolog 2, domain 2"/>
    <property type="match status" value="1"/>
</dbReference>
<evidence type="ECO:0008006" key="4">
    <source>
        <dbReference type="Google" id="ProtNLM"/>
    </source>
</evidence>
<organism evidence="2 3">
    <name type="scientific">Mucilaginibacter oryzae</name>
    <dbReference type="NCBI Taxonomy" id="468058"/>
    <lineage>
        <taxon>Bacteria</taxon>
        <taxon>Pseudomonadati</taxon>
        <taxon>Bacteroidota</taxon>
        <taxon>Sphingobacteriia</taxon>
        <taxon>Sphingobacteriales</taxon>
        <taxon>Sphingobacteriaceae</taxon>
        <taxon>Mucilaginibacter</taxon>
    </lineage>
</organism>
<comment type="similarity">
    <text evidence="1">Belongs to the UPF0111 family.</text>
</comment>
<proteinExistence type="inferred from homology"/>
<protein>
    <recommendedName>
        <fullName evidence="4">Phosphate transport regulator</fullName>
    </recommendedName>
</protein>
<dbReference type="InterPro" id="IPR018445">
    <property type="entry name" value="Put_Phosphate_transp_reg"/>
</dbReference>
<evidence type="ECO:0000313" key="2">
    <source>
        <dbReference type="EMBL" id="PWK79727.1"/>
    </source>
</evidence>